<keyword evidence="3" id="KW-1185">Reference proteome</keyword>
<evidence type="ECO:0008006" key="4">
    <source>
        <dbReference type="Google" id="ProtNLM"/>
    </source>
</evidence>
<keyword evidence="1" id="KW-0472">Membrane</keyword>
<dbReference type="EMBL" id="KI536978">
    <property type="protein sequence ID" value="ESR38381.1"/>
    <property type="molecule type" value="Genomic_DNA"/>
</dbReference>
<dbReference type="Proteomes" id="UP000030687">
    <property type="component" value="Unassembled WGS sequence"/>
</dbReference>
<sequence length="93" mass="11044">MPFCWGVGGGELVPELIFLVSSVGYGRQSRFFLFYFIFWFFTKQLNILFFWVIKIWVYDSSSDMILKLEFFVDYGSASDSVGGKWKRKYFELN</sequence>
<dbReference type="InParanoid" id="V4SMS6"/>
<dbReference type="Gramene" id="ESR38381">
    <property type="protein sequence ID" value="ESR38381"/>
    <property type="gene ID" value="CICLE_v10030416mg"/>
</dbReference>
<accession>V4SMS6</accession>
<organism evidence="2 3">
    <name type="scientific">Citrus clementina</name>
    <name type="common">Clementine</name>
    <name type="synonym">Citrus deliciosa x Citrus sinensis</name>
    <dbReference type="NCBI Taxonomy" id="85681"/>
    <lineage>
        <taxon>Eukaryota</taxon>
        <taxon>Viridiplantae</taxon>
        <taxon>Streptophyta</taxon>
        <taxon>Embryophyta</taxon>
        <taxon>Tracheophyta</taxon>
        <taxon>Spermatophyta</taxon>
        <taxon>Magnoliopsida</taxon>
        <taxon>eudicotyledons</taxon>
        <taxon>Gunneridae</taxon>
        <taxon>Pentapetalae</taxon>
        <taxon>rosids</taxon>
        <taxon>malvids</taxon>
        <taxon>Sapindales</taxon>
        <taxon>Rutaceae</taxon>
        <taxon>Aurantioideae</taxon>
        <taxon>Citrus</taxon>
    </lineage>
</organism>
<evidence type="ECO:0000256" key="1">
    <source>
        <dbReference type="SAM" id="Phobius"/>
    </source>
</evidence>
<proteinExistence type="predicted"/>
<keyword evidence="1" id="KW-1133">Transmembrane helix</keyword>
<name>V4SMS6_CITCL</name>
<keyword evidence="1" id="KW-0812">Transmembrane</keyword>
<evidence type="ECO:0000313" key="3">
    <source>
        <dbReference type="Proteomes" id="UP000030687"/>
    </source>
</evidence>
<dbReference type="KEGG" id="cic:CICLE_v10030416mg"/>
<dbReference type="AlphaFoldDB" id="V4SMS6"/>
<protein>
    <recommendedName>
        <fullName evidence="4">Transmembrane protein</fullName>
    </recommendedName>
</protein>
<feature type="transmembrane region" description="Helical" evidence="1">
    <location>
        <begin position="32"/>
        <end position="57"/>
    </location>
</feature>
<reference evidence="2 3" key="1">
    <citation type="submission" date="2013-10" db="EMBL/GenBank/DDBJ databases">
        <authorList>
            <consortium name="International Citrus Genome Consortium"/>
            <person name="Jenkins J."/>
            <person name="Schmutz J."/>
            <person name="Prochnik S."/>
            <person name="Rokhsar D."/>
            <person name="Gmitter F."/>
            <person name="Ollitrault P."/>
            <person name="Machado M."/>
            <person name="Talon M."/>
            <person name="Wincker P."/>
            <person name="Jaillon O."/>
            <person name="Morgante M."/>
        </authorList>
    </citation>
    <scope>NUCLEOTIDE SEQUENCE</scope>
    <source>
        <strain evidence="3">cv. Clemenules</strain>
    </source>
</reference>
<evidence type="ECO:0000313" key="2">
    <source>
        <dbReference type="EMBL" id="ESR38381.1"/>
    </source>
</evidence>
<gene>
    <name evidence="2" type="ORF">CICLE_v10030416mg</name>
</gene>